<feature type="compositionally biased region" description="Polar residues" evidence="8">
    <location>
        <begin position="283"/>
        <end position="300"/>
    </location>
</feature>
<feature type="region of interest" description="Disordered" evidence="8">
    <location>
        <begin position="1"/>
        <end position="22"/>
    </location>
</feature>
<feature type="compositionally biased region" description="Low complexity" evidence="8">
    <location>
        <begin position="538"/>
        <end position="549"/>
    </location>
</feature>
<evidence type="ECO:0000256" key="1">
    <source>
        <dbReference type="ARBA" id="ARBA00004245"/>
    </source>
</evidence>
<feature type="domain" description="NUDE" evidence="9">
    <location>
        <begin position="141"/>
        <end position="310"/>
    </location>
</feature>
<dbReference type="GO" id="GO:0051642">
    <property type="term" value="P:centrosome localization"/>
    <property type="evidence" value="ECO:0007669"/>
    <property type="project" value="TreeGrafter"/>
</dbReference>
<feature type="compositionally biased region" description="Polar residues" evidence="8">
    <location>
        <begin position="246"/>
        <end position="273"/>
    </location>
</feature>
<evidence type="ECO:0000313" key="11">
    <source>
        <dbReference type="Proteomes" id="UP000664169"/>
    </source>
</evidence>
<feature type="coiled-coil region" evidence="7">
    <location>
        <begin position="22"/>
        <end position="204"/>
    </location>
</feature>
<feature type="compositionally biased region" description="Low complexity" evidence="8">
    <location>
        <begin position="496"/>
        <end position="513"/>
    </location>
</feature>
<evidence type="ECO:0000256" key="5">
    <source>
        <dbReference type="ARBA" id="ARBA00023054"/>
    </source>
</evidence>
<reference evidence="10" key="1">
    <citation type="submission" date="2021-03" db="EMBL/GenBank/DDBJ databases">
        <authorList>
            <person name="Tagirdzhanova G."/>
        </authorList>
    </citation>
    <scope>NUCLEOTIDE SEQUENCE</scope>
</reference>
<evidence type="ECO:0000256" key="2">
    <source>
        <dbReference type="ARBA" id="ARBA00007429"/>
    </source>
</evidence>
<dbReference type="GO" id="GO:0047496">
    <property type="term" value="P:vesicle transport along microtubule"/>
    <property type="evidence" value="ECO:0007669"/>
    <property type="project" value="TreeGrafter"/>
</dbReference>
<dbReference type="GO" id="GO:0000776">
    <property type="term" value="C:kinetochore"/>
    <property type="evidence" value="ECO:0007669"/>
    <property type="project" value="TreeGrafter"/>
</dbReference>
<evidence type="ECO:0000256" key="7">
    <source>
        <dbReference type="SAM" id="Coils"/>
    </source>
</evidence>
<keyword evidence="4" id="KW-0493">Microtubule</keyword>
<feature type="compositionally biased region" description="Polar residues" evidence="8">
    <location>
        <begin position="400"/>
        <end position="410"/>
    </location>
</feature>
<evidence type="ECO:0000256" key="8">
    <source>
        <dbReference type="SAM" id="MobiDB-lite"/>
    </source>
</evidence>
<dbReference type="InterPro" id="IPR033494">
    <property type="entry name" value="NUDE"/>
</dbReference>
<dbReference type="Proteomes" id="UP000664169">
    <property type="component" value="Unassembled WGS sequence"/>
</dbReference>
<dbReference type="AlphaFoldDB" id="A0A8H3ER36"/>
<keyword evidence="11" id="KW-1185">Reference proteome</keyword>
<dbReference type="PANTHER" id="PTHR10921">
    <property type="entry name" value="NUCLEAR DISTRIBUTION PROTEIN NUDE HOMOLOG 1"/>
    <property type="match status" value="1"/>
</dbReference>
<comment type="similarity">
    <text evidence="2">Belongs to the nudE family.</text>
</comment>
<evidence type="ECO:0000259" key="9">
    <source>
        <dbReference type="Pfam" id="PF04880"/>
    </source>
</evidence>
<dbReference type="OrthoDB" id="5877028at2759"/>
<keyword evidence="5 7" id="KW-0175">Coiled coil</keyword>
<dbReference type="GO" id="GO:0005871">
    <property type="term" value="C:kinesin complex"/>
    <property type="evidence" value="ECO:0007669"/>
    <property type="project" value="TreeGrafter"/>
</dbReference>
<feature type="compositionally biased region" description="Polar residues" evidence="8">
    <location>
        <begin position="464"/>
        <end position="479"/>
    </location>
</feature>
<evidence type="ECO:0000256" key="4">
    <source>
        <dbReference type="ARBA" id="ARBA00022701"/>
    </source>
</evidence>
<dbReference type="PANTHER" id="PTHR10921:SF1">
    <property type="entry name" value="NUCLEAR DISTRIBUTION PROTEIN NUDE HOMOLOG"/>
    <property type="match status" value="1"/>
</dbReference>
<keyword evidence="3" id="KW-0963">Cytoplasm</keyword>
<dbReference type="GO" id="GO:0005874">
    <property type="term" value="C:microtubule"/>
    <property type="evidence" value="ECO:0007669"/>
    <property type="project" value="UniProtKB-KW"/>
</dbReference>
<evidence type="ECO:0000313" key="10">
    <source>
        <dbReference type="EMBL" id="CAF9908702.1"/>
    </source>
</evidence>
<dbReference type="GO" id="GO:0007020">
    <property type="term" value="P:microtubule nucleation"/>
    <property type="evidence" value="ECO:0007669"/>
    <property type="project" value="TreeGrafter"/>
</dbReference>
<proteinExistence type="inferred from homology"/>
<feature type="compositionally biased region" description="Low complexity" evidence="8">
    <location>
        <begin position="301"/>
        <end position="315"/>
    </location>
</feature>
<feature type="compositionally biased region" description="Low complexity" evidence="8">
    <location>
        <begin position="444"/>
        <end position="463"/>
    </location>
</feature>
<accession>A0A8H3ER36</accession>
<feature type="compositionally biased region" description="Low complexity" evidence="8">
    <location>
        <begin position="234"/>
        <end position="245"/>
    </location>
</feature>
<dbReference type="Gene3D" id="6.10.250.1080">
    <property type="match status" value="1"/>
</dbReference>
<comment type="caution">
    <text evidence="10">The sequence shown here is derived from an EMBL/GenBank/DDBJ whole genome shotgun (WGS) entry which is preliminary data.</text>
</comment>
<organism evidence="10 11">
    <name type="scientific">Gomphillus americanus</name>
    <dbReference type="NCBI Taxonomy" id="1940652"/>
    <lineage>
        <taxon>Eukaryota</taxon>
        <taxon>Fungi</taxon>
        <taxon>Dikarya</taxon>
        <taxon>Ascomycota</taxon>
        <taxon>Pezizomycotina</taxon>
        <taxon>Lecanoromycetes</taxon>
        <taxon>OSLEUM clade</taxon>
        <taxon>Ostropomycetidae</taxon>
        <taxon>Ostropales</taxon>
        <taxon>Graphidaceae</taxon>
        <taxon>Gomphilloideae</taxon>
        <taxon>Gomphillus</taxon>
    </lineage>
</organism>
<feature type="region of interest" description="Disordered" evidence="8">
    <location>
        <begin position="360"/>
        <end position="593"/>
    </location>
</feature>
<dbReference type="SUPFAM" id="SSF57997">
    <property type="entry name" value="Tropomyosin"/>
    <property type="match status" value="1"/>
</dbReference>
<dbReference type="InterPro" id="IPR006964">
    <property type="entry name" value="NUDE_dom"/>
</dbReference>
<dbReference type="GO" id="GO:0000132">
    <property type="term" value="P:establishment of mitotic spindle orientation"/>
    <property type="evidence" value="ECO:0007669"/>
    <property type="project" value="TreeGrafter"/>
</dbReference>
<dbReference type="GO" id="GO:0007059">
    <property type="term" value="P:chromosome segregation"/>
    <property type="evidence" value="ECO:0007669"/>
    <property type="project" value="TreeGrafter"/>
</dbReference>
<evidence type="ECO:0000256" key="3">
    <source>
        <dbReference type="ARBA" id="ARBA00022490"/>
    </source>
</evidence>
<name>A0A8H3ER36_9LECA</name>
<dbReference type="Pfam" id="PF04880">
    <property type="entry name" value="NUDE_C"/>
    <property type="match status" value="1"/>
</dbReference>
<comment type="subcellular location">
    <subcellularLocation>
        <location evidence="1">Cytoplasm</location>
        <location evidence="1">Cytoskeleton</location>
    </subcellularLocation>
</comment>
<sequence>MADSDDPAPTTASPLSSALHSSASKEESLAFYKAQYEQLELELADFQASSRELESELEKDVEAAEKRESKLREKVESLGYEVDEWKNKCKQSKGEANTAQNTLQKEITTLRESNRNMQMKLRDIEVANDDYERQARNTTSSLEDMESKFNVAIERNVMLEEEIKINEKEREELRIENQRLRDELSDLKVEAEVRQEKLKHAEEALGTLRKRQMPSIAISNRPESVASERSPINTASTSPTVATPPNKSVSSIASDIQTPPSPPTSDKSNTARLQTPAPKQPRMSITNSTTPKPLQYSSQVSRQSRLPSTTRRSSLMTPAGRRTTLGSESTTLPSSTSLHQIRGLIGKMQKLEQRVQYARSKLPAPTTTPPRGSPRPGSALGQAVIPASVTVRSSRKRGSTAATNVGQMFSETIPDKISRPSSRLSYGNMMSPPQTREAASKTMNRPSSRASLSSRQSLSNLPNISASVGRPSSRQSTRTPIGHYPTQAERIQRPRSSIGGSYSSTHGHTSSVSRLSNYGMEESPDGDDASTPTPSFRASSSAGMHGSSGIPLPSKRLSGTGLSFSRRISVGPERGEMAPPEKRQPLNDIGETF</sequence>
<gene>
    <name evidence="10" type="ORF">GOMPHAMPRED_006274</name>
</gene>
<feature type="region of interest" description="Disordered" evidence="8">
    <location>
        <begin position="212"/>
        <end position="336"/>
    </location>
</feature>
<dbReference type="EMBL" id="CAJPDQ010000004">
    <property type="protein sequence ID" value="CAF9908702.1"/>
    <property type="molecule type" value="Genomic_DNA"/>
</dbReference>
<dbReference type="GO" id="GO:0008017">
    <property type="term" value="F:microtubule binding"/>
    <property type="evidence" value="ECO:0007669"/>
    <property type="project" value="InterPro"/>
</dbReference>
<feature type="compositionally biased region" description="Basic and acidic residues" evidence="8">
    <location>
        <begin position="573"/>
        <end position="585"/>
    </location>
</feature>
<protein>
    <recommendedName>
        <fullName evidence="9">NUDE domain-containing protein</fullName>
    </recommendedName>
</protein>
<keyword evidence="6" id="KW-0206">Cytoskeleton</keyword>
<evidence type="ECO:0000256" key="6">
    <source>
        <dbReference type="ARBA" id="ARBA00023212"/>
    </source>
</evidence>
<feature type="compositionally biased region" description="Low complexity" evidence="8">
    <location>
        <begin position="12"/>
        <end position="22"/>
    </location>
</feature>
<feature type="compositionally biased region" description="Low complexity" evidence="8">
    <location>
        <begin position="323"/>
        <end position="336"/>
    </location>
</feature>